<dbReference type="NCBIfam" id="TIGR01076">
    <property type="entry name" value="sortase_fam"/>
    <property type="match status" value="1"/>
</dbReference>
<reference evidence="3 4" key="1">
    <citation type="journal article" date="2018" name="bioRxiv">
        <title>Evidence of independent acquisition and adaption of ultra-small bacteria to human hosts across the highly diverse yet reduced genomes of the phylum Saccharibacteria.</title>
        <authorList>
            <person name="McLean J.S."/>
            <person name="Bor B."/>
            <person name="To T.T."/>
            <person name="Liu Q."/>
            <person name="Kearns K.A."/>
            <person name="Solden L.M."/>
            <person name="Wrighton K.C."/>
            <person name="He X."/>
            <person name="Shi W."/>
        </authorList>
    </citation>
    <scope>NUCLEOTIDE SEQUENCE [LARGE SCALE GENOMIC DNA]</scope>
    <source>
        <strain evidence="3 4">TM7_CMJM_G6_1_HOT_870</strain>
    </source>
</reference>
<name>A0ABY0FKR3_9BACT</name>
<keyword evidence="2" id="KW-0812">Transmembrane</keyword>
<keyword evidence="1" id="KW-0378">Hydrolase</keyword>
<evidence type="ECO:0000313" key="4">
    <source>
        <dbReference type="Proteomes" id="UP001190925"/>
    </source>
</evidence>
<dbReference type="InterPro" id="IPR023365">
    <property type="entry name" value="Sortase_dom-sf"/>
</dbReference>
<dbReference type="EMBL" id="PRLK01000003">
    <property type="protein sequence ID" value="RYC72747.1"/>
    <property type="molecule type" value="Genomic_DNA"/>
</dbReference>
<dbReference type="SUPFAM" id="SSF63817">
    <property type="entry name" value="Sortase"/>
    <property type="match status" value="1"/>
</dbReference>
<keyword evidence="4" id="KW-1185">Reference proteome</keyword>
<evidence type="ECO:0000313" key="3">
    <source>
        <dbReference type="EMBL" id="RYC72747.1"/>
    </source>
</evidence>
<keyword evidence="2" id="KW-0472">Membrane</keyword>
<gene>
    <name evidence="3" type="ORF">G6CMJM_00239</name>
</gene>
<sequence>MDENNKQSLGIKIPQRQTTDLEKRRAQAVIDYRRKKVEDIYSGNSNYKTPHTTPLQNNLNQPKTIVDTKTYDAIVDPIHNKQNIKNSDIATTSKIKVANNNRALDNSASIENGQWKKYHEAWQSYYQKYYESYYSAAFKHQQKMANIQPEVMDDLSDQQAKMKALAKIRKDIMAKAQEKTEKIRSSRHFVPIISVIVVVFTFVFLQYNRLIFASVEAYVAPGNSTAQHTVYSPNASINVGNDPKLIIPKLNVDVPVIYGAGNDSKSQLKAMEKGVAHFAIPGANSVPGQAGNTVLSGHSSNDLFDNGEYKFIFAQLEKMQNGDTIYSNYNGKRYTYIVRRKEVVMPNEVSKVVMDTDKPWLTLITCTPIGTAEKRLLVFAEQVAPDPSTADVKKPENNAEQKNIELPRNSKTFLERLFSWDW</sequence>
<dbReference type="Pfam" id="PF04203">
    <property type="entry name" value="Sortase"/>
    <property type="match status" value="1"/>
</dbReference>
<dbReference type="RefSeq" id="WP_129718660.1">
    <property type="nucleotide sequence ID" value="NZ_PRLK01000003.1"/>
</dbReference>
<evidence type="ECO:0008006" key="5">
    <source>
        <dbReference type="Google" id="ProtNLM"/>
    </source>
</evidence>
<comment type="caution">
    <text evidence="3">The sequence shown here is derived from an EMBL/GenBank/DDBJ whole genome shotgun (WGS) entry which is preliminary data.</text>
</comment>
<dbReference type="InterPro" id="IPR005754">
    <property type="entry name" value="Sortase"/>
</dbReference>
<protein>
    <recommendedName>
        <fullName evidence="5">Sortase</fullName>
    </recommendedName>
</protein>
<proteinExistence type="predicted"/>
<feature type="transmembrane region" description="Helical" evidence="2">
    <location>
        <begin position="189"/>
        <end position="207"/>
    </location>
</feature>
<evidence type="ECO:0000256" key="2">
    <source>
        <dbReference type="SAM" id="Phobius"/>
    </source>
</evidence>
<accession>A0ABY0FKR3</accession>
<evidence type="ECO:0000256" key="1">
    <source>
        <dbReference type="ARBA" id="ARBA00022801"/>
    </source>
</evidence>
<reference evidence="3 4" key="2">
    <citation type="journal article" date="2020" name="Cell Rep.">
        <title>Acquisition and Adaptation of Ultra-small Parasitic Reduced Genome Bacteria to Mammalian Hosts.</title>
        <authorList>
            <person name="McLean J.S."/>
            <person name="Bor B."/>
            <person name="Kerns K.A."/>
            <person name="Liu Q."/>
            <person name="To T.T."/>
            <person name="Solden L."/>
            <person name="Hendrickson E.L."/>
            <person name="Wrighton K."/>
            <person name="Shi W."/>
            <person name="He X."/>
        </authorList>
    </citation>
    <scope>NUCLEOTIDE SEQUENCE [LARGE SCALE GENOMIC DNA]</scope>
    <source>
        <strain evidence="3 4">TM7_CMJM_G6_1_HOT_870</strain>
    </source>
</reference>
<organism evidence="3 4">
    <name type="scientific">Candidatus Nanogingivalis gingivitcus</name>
    <dbReference type="NCBI Taxonomy" id="2171992"/>
    <lineage>
        <taxon>Bacteria</taxon>
        <taxon>Candidatus Saccharimonadota</taxon>
        <taxon>Candidatus Nanosyncoccalia</taxon>
        <taxon>Candidatus Nanogingivales</taxon>
        <taxon>Candidatus Nanogingivalaceae</taxon>
        <taxon>Candidatus Nanogingivalis</taxon>
    </lineage>
</organism>
<dbReference type="Proteomes" id="UP001190925">
    <property type="component" value="Unassembled WGS sequence"/>
</dbReference>
<dbReference type="Gene3D" id="2.40.260.10">
    <property type="entry name" value="Sortase"/>
    <property type="match status" value="1"/>
</dbReference>
<keyword evidence="2" id="KW-1133">Transmembrane helix</keyword>